<evidence type="ECO:0000313" key="4">
    <source>
        <dbReference type="Proteomes" id="UP000712673"/>
    </source>
</evidence>
<dbReference type="SUPFAM" id="SSF52980">
    <property type="entry name" value="Restriction endonuclease-like"/>
    <property type="match status" value="1"/>
</dbReference>
<dbReference type="InterPro" id="IPR008538">
    <property type="entry name" value="Uma2"/>
</dbReference>
<dbReference type="Pfam" id="PF05685">
    <property type="entry name" value="Uma2"/>
    <property type="match status" value="1"/>
</dbReference>
<proteinExistence type="predicted"/>
<keyword evidence="3" id="KW-0255">Endonuclease</keyword>
<gene>
    <name evidence="3" type="ORF">FJZ47_12700</name>
</gene>
<dbReference type="PANTHER" id="PTHR33352:SF2">
    <property type="entry name" value="SLL0995 PROTEIN"/>
    <property type="match status" value="1"/>
</dbReference>
<dbReference type="InterPro" id="IPR012296">
    <property type="entry name" value="Nuclease_put_TT1808"/>
</dbReference>
<dbReference type="Proteomes" id="UP000712673">
    <property type="component" value="Unassembled WGS sequence"/>
</dbReference>
<comment type="caution">
    <text evidence="3">The sequence shown here is derived from an EMBL/GenBank/DDBJ whole genome shotgun (WGS) entry which is preliminary data.</text>
</comment>
<organism evidence="3 4">
    <name type="scientific">Tectimicrobiota bacterium</name>
    <dbReference type="NCBI Taxonomy" id="2528274"/>
    <lineage>
        <taxon>Bacteria</taxon>
        <taxon>Pseudomonadati</taxon>
        <taxon>Nitrospinota/Tectimicrobiota group</taxon>
        <taxon>Candidatus Tectimicrobiota</taxon>
    </lineage>
</organism>
<accession>A0A937W3P0</accession>
<evidence type="ECO:0000313" key="3">
    <source>
        <dbReference type="EMBL" id="MBM3224647.1"/>
    </source>
</evidence>
<feature type="region of interest" description="Disordered" evidence="1">
    <location>
        <begin position="244"/>
        <end position="270"/>
    </location>
</feature>
<feature type="domain" description="Putative restriction endonuclease" evidence="2">
    <location>
        <begin position="58"/>
        <end position="211"/>
    </location>
</feature>
<evidence type="ECO:0000259" key="2">
    <source>
        <dbReference type="Pfam" id="PF05685"/>
    </source>
</evidence>
<keyword evidence="3" id="KW-0540">Nuclease</keyword>
<dbReference type="InterPro" id="IPR011335">
    <property type="entry name" value="Restrct_endonuc-II-like"/>
</dbReference>
<dbReference type="GO" id="GO:0004519">
    <property type="term" value="F:endonuclease activity"/>
    <property type="evidence" value="ECO:0007669"/>
    <property type="project" value="UniProtKB-KW"/>
</dbReference>
<sequence>MSTRPFLSPELSDASVWDVDADQGWRYVSRVGPDGREIWDMVPLTEADFLDPQEGDVMPQRPEHERATRDLIDMLSAYYRDDPTYTVFHDLKMDWGIPGLQRPSPDLAVVPGVRDPQAIGGIFEVLHEGTRPVLVVEVVSPNYVDADINPRKKVRIYAAAGVQEYIIFDPGGHTDTPVRGYRLGRGRRYQRIALDTDGMVTSRSLGLRFGLDGTRVVVMDRHTGERLLSHLAQVERAEAEAQARLEAETRAQTEAQARLEAETRAQAEAQARAQLEAELAALRAELQRQRVIDQDVPGG</sequence>
<dbReference type="PANTHER" id="PTHR33352">
    <property type="entry name" value="SLR1095 PROTEIN"/>
    <property type="match status" value="1"/>
</dbReference>
<name>A0A937W3P0_UNCTE</name>
<reference evidence="3" key="1">
    <citation type="submission" date="2019-03" db="EMBL/GenBank/DDBJ databases">
        <title>Lake Tanganyika Metagenome-Assembled Genomes (MAGs).</title>
        <authorList>
            <person name="Tran P."/>
        </authorList>
    </citation>
    <scope>NUCLEOTIDE SEQUENCE</scope>
    <source>
        <strain evidence="3">K_DeepCast_65m_m2_066</strain>
    </source>
</reference>
<dbReference type="EMBL" id="VGLS01000373">
    <property type="protein sequence ID" value="MBM3224647.1"/>
    <property type="molecule type" value="Genomic_DNA"/>
</dbReference>
<dbReference type="Gene3D" id="3.90.1570.10">
    <property type="entry name" value="tt1808, chain A"/>
    <property type="match status" value="1"/>
</dbReference>
<dbReference type="CDD" id="cd06260">
    <property type="entry name" value="DUF820-like"/>
    <property type="match status" value="1"/>
</dbReference>
<dbReference type="AlphaFoldDB" id="A0A937W3P0"/>
<evidence type="ECO:0000256" key="1">
    <source>
        <dbReference type="SAM" id="MobiDB-lite"/>
    </source>
</evidence>
<keyword evidence="3" id="KW-0378">Hydrolase</keyword>
<feature type="compositionally biased region" description="Basic and acidic residues" evidence="1">
    <location>
        <begin position="244"/>
        <end position="265"/>
    </location>
</feature>
<protein>
    <submittedName>
        <fullName evidence="3">Uma2 family endonuclease</fullName>
    </submittedName>
</protein>